<evidence type="ECO:0000256" key="4">
    <source>
        <dbReference type="SAM" id="MobiDB-lite"/>
    </source>
</evidence>
<evidence type="ECO:0000313" key="5">
    <source>
        <dbReference type="EMBL" id="RUS65783.1"/>
    </source>
</evidence>
<dbReference type="PANTHER" id="PTHR38432">
    <property type="entry name" value="TELA-LIKE PROTEIN SAOUHSC_01408"/>
    <property type="match status" value="1"/>
</dbReference>
<dbReference type="PANTHER" id="PTHR38432:SF1">
    <property type="entry name" value="TELA-LIKE PROTEIN SAOUHSC_01408"/>
    <property type="match status" value="1"/>
</dbReference>
<evidence type="ECO:0000256" key="3">
    <source>
        <dbReference type="SAM" id="Coils"/>
    </source>
</evidence>
<evidence type="ECO:0000256" key="1">
    <source>
        <dbReference type="ARBA" id="ARBA00005541"/>
    </source>
</evidence>
<proteinExistence type="inferred from homology"/>
<gene>
    <name evidence="5" type="ORF">CUZ56_02628</name>
</gene>
<dbReference type="AlphaFoldDB" id="A0A433SAL0"/>
<organism evidence="5 6">
    <name type="scientific">Saezia sanguinis</name>
    <dbReference type="NCBI Taxonomy" id="1965230"/>
    <lineage>
        <taxon>Bacteria</taxon>
        <taxon>Pseudomonadati</taxon>
        <taxon>Pseudomonadota</taxon>
        <taxon>Betaproteobacteria</taxon>
        <taxon>Burkholderiales</taxon>
        <taxon>Saeziaceae</taxon>
        <taxon>Saezia</taxon>
    </lineage>
</organism>
<sequence length="372" mass="42021">MSTDQQAPRVPNYEVIEKPQEGQLPAQKPDQAQVTALAAQIDIAEPAAILAYGAKPMGEIAKFADTMLEKVRAKDAGDVGQQLSELVMRIRENDPLSAEEKRSGFLANLPLVGGLFKQAEKAKIDRQALTKQVDMIATHLDSSMVNLMRDIETLEQLYLRNFDYYREVTLYIEAGREKLKEVREKDLPALQRQAEVSQDMMDAQKTKDLMEQINRFERRLHDLDLSKVIAVQTAPQIRMIQSNNQQLAEKIQTSILSTLPIWKSQMVLATTIDAQAKAAQLQKEVSDTTNTMLRKNAELLQQSSIATATEVERSIVDADTLREVQDKLVNTIEETMRIASEARVRRAEVEKELVTMEDNLRQRLIAATGKYQ</sequence>
<evidence type="ECO:0000256" key="2">
    <source>
        <dbReference type="PIRNR" id="PIRNR026508"/>
    </source>
</evidence>
<dbReference type="RefSeq" id="WP_126980794.1">
    <property type="nucleotide sequence ID" value="NZ_CAWUGC010000003.1"/>
</dbReference>
<feature type="coiled-coil region" evidence="3">
    <location>
        <begin position="332"/>
        <end position="359"/>
    </location>
</feature>
<keyword evidence="3" id="KW-0175">Coiled coil</keyword>
<dbReference type="Pfam" id="PF05816">
    <property type="entry name" value="TelA"/>
    <property type="match status" value="1"/>
</dbReference>
<comment type="similarity">
    <text evidence="1 2">Belongs to the TelA family.</text>
</comment>
<accession>A0A433SAL0</accession>
<evidence type="ECO:0000313" key="6">
    <source>
        <dbReference type="Proteomes" id="UP000286947"/>
    </source>
</evidence>
<reference evidence="5 6" key="1">
    <citation type="submission" date="2018-01" db="EMBL/GenBank/DDBJ databases">
        <title>Saezia sanguinis gen. nov., sp. nov., in the order Burkholderiales isolated from human blood.</title>
        <authorList>
            <person name="Medina-Pascual M.J."/>
            <person name="Valdezate S."/>
            <person name="Monzon S."/>
            <person name="Cuesta I."/>
            <person name="Carrasco G."/>
            <person name="Villalon P."/>
            <person name="Saez-Nieto J.A."/>
        </authorList>
    </citation>
    <scope>NUCLEOTIDE SEQUENCE [LARGE SCALE GENOMIC DNA]</scope>
    <source>
        <strain evidence="5 6">CNM695-12</strain>
    </source>
</reference>
<comment type="caution">
    <text evidence="5">The sequence shown here is derived from an EMBL/GenBank/DDBJ whole genome shotgun (WGS) entry which is preliminary data.</text>
</comment>
<dbReference type="Proteomes" id="UP000286947">
    <property type="component" value="Unassembled WGS sequence"/>
</dbReference>
<name>A0A433SAL0_9BURK</name>
<dbReference type="EMBL" id="PQSP01000009">
    <property type="protein sequence ID" value="RUS65783.1"/>
    <property type="molecule type" value="Genomic_DNA"/>
</dbReference>
<dbReference type="OrthoDB" id="9768858at2"/>
<dbReference type="InterPro" id="IPR008863">
    <property type="entry name" value="Toxic_anion-R_TelA"/>
</dbReference>
<keyword evidence="6" id="KW-1185">Reference proteome</keyword>
<dbReference type="PIRSF" id="PIRSF026508">
    <property type="entry name" value="TelA"/>
    <property type="match status" value="1"/>
</dbReference>
<protein>
    <submittedName>
        <fullName evidence="5">TelA-like protein</fullName>
    </submittedName>
</protein>
<feature type="region of interest" description="Disordered" evidence="4">
    <location>
        <begin position="1"/>
        <end position="25"/>
    </location>
</feature>